<dbReference type="InterPro" id="IPR051544">
    <property type="entry name" value="TPS_OM_transporter"/>
</dbReference>
<sequence>MTAGATPGGRPPSPRRTSLRGVLRALAAPALTALVLAVPFAAHAGEAGDDAARACLGVLANRPPIAENPDPDAVRVTRFAAADPSAPLAVEIDGFLNGSYAGVRLGDLDIDALMRRVNACLFAAGFPTSGVDEVVRADDGAVIYRVRIGRGDDVELVAVDRRTGLPEPPHVVRWLRRMLIPDGARPFSTADLENGWRRARDSGRVGPLSISVRPGHTAGAARVVVEVERPSSPSAVIGATNDLPWALGAAVAYASVSVPAFMPGFDHLTAETARGEGYRREAIGYDGPIGATEHRWLVAVGRTKSRFVEDYFSDLGIRSEALDFDLATRWRVIDDWSADRTVAEDIGLSHNELTIVVGVRDIWTRSYLLGEPFSFDTAAHDGEIDFLEARAGVEMRRRERAGGARLYLGMRRGMRGVASWMHSKIGGGTYSALDAEAEAAYGPLPLEGRLELRARGQWSPDRLLPAARFVLGGSNSVRGIEVGALTGNSGHVESLDLVVPVHADATLQVDGVLFADHGQVLPVEGGAQRVASVGVGVRAALWHTLSLDLYLSRPLAGSPNVRTAGGHSPTGLNVNIVSRF</sequence>
<dbReference type="Proteomes" id="UP000007319">
    <property type="component" value="Plasmid AZOBR_p3"/>
</dbReference>
<accession>A0A9P1JZ19</accession>
<evidence type="ECO:0000313" key="4">
    <source>
        <dbReference type="Proteomes" id="UP000007319"/>
    </source>
</evidence>
<dbReference type="GO" id="GO:0008320">
    <property type="term" value="F:protein transmembrane transporter activity"/>
    <property type="evidence" value="ECO:0007669"/>
    <property type="project" value="TreeGrafter"/>
</dbReference>
<dbReference type="InterPro" id="IPR006311">
    <property type="entry name" value="TAT_signal"/>
</dbReference>
<feature type="domain" description="Haemolysin activator HlyB C-terminal" evidence="2">
    <location>
        <begin position="388"/>
        <end position="538"/>
    </location>
</feature>
<evidence type="ECO:0000256" key="1">
    <source>
        <dbReference type="SAM" id="SignalP"/>
    </source>
</evidence>
<dbReference type="GO" id="GO:0046819">
    <property type="term" value="P:protein secretion by the type V secretion system"/>
    <property type="evidence" value="ECO:0007669"/>
    <property type="project" value="TreeGrafter"/>
</dbReference>
<dbReference type="Pfam" id="PF03865">
    <property type="entry name" value="ShlB"/>
    <property type="match status" value="1"/>
</dbReference>
<dbReference type="KEGG" id="abs:AZOBR_p310269"/>
<reference evidence="3 4" key="1">
    <citation type="journal article" date="2011" name="PLoS Genet.">
        <title>Azospirillum genomes reveal transition of bacteria from aquatic to terrestrial environments.</title>
        <authorList>
            <person name="Wisniewski-Dye F."/>
            <person name="Borziak K."/>
            <person name="Khalsa-Moyers G."/>
            <person name="Alexandre G."/>
            <person name="Sukharnikov L.O."/>
            <person name="Wuichet K."/>
            <person name="Hurst G.B."/>
            <person name="McDonald W.H."/>
            <person name="Robertson J.S."/>
            <person name="Barbe V."/>
            <person name="Calteau A."/>
            <person name="Rouy Z."/>
            <person name="Mangenot S."/>
            <person name="Prigent-Combaret C."/>
            <person name="Normand P."/>
            <person name="Boyer M."/>
            <person name="Siguier P."/>
            <person name="Dessaux Y."/>
            <person name="Elmerich C."/>
            <person name="Condemine G."/>
            <person name="Krishnen G."/>
            <person name="Kennedy I."/>
            <person name="Paterson A.H."/>
            <person name="Gonzalez V."/>
            <person name="Mavingui P."/>
            <person name="Zhulin I.B."/>
        </authorList>
    </citation>
    <scope>NUCLEOTIDE SEQUENCE [LARGE SCALE GENOMIC DNA]</scope>
    <source>
        <strain evidence="3 4">Sp245</strain>
    </source>
</reference>
<feature type="signal peptide" evidence="1">
    <location>
        <begin position="1"/>
        <end position="44"/>
    </location>
</feature>
<dbReference type="PANTHER" id="PTHR34597:SF3">
    <property type="entry name" value="OUTER MEMBRANE TRANSPORTER CDIB"/>
    <property type="match status" value="1"/>
</dbReference>
<dbReference type="PANTHER" id="PTHR34597">
    <property type="entry name" value="SLR1661 PROTEIN"/>
    <property type="match status" value="1"/>
</dbReference>
<gene>
    <name evidence="3" type="ORF">AZOBR_p310269</name>
</gene>
<evidence type="ECO:0000313" key="3">
    <source>
        <dbReference type="EMBL" id="CCD02527.1"/>
    </source>
</evidence>
<keyword evidence="1" id="KW-0732">Signal</keyword>
<dbReference type="AlphaFoldDB" id="A0A9P1JZ19"/>
<keyword evidence="4" id="KW-1185">Reference proteome</keyword>
<dbReference type="EMBL" id="HE577330">
    <property type="protein sequence ID" value="CCD02527.1"/>
    <property type="molecule type" value="Genomic_DNA"/>
</dbReference>
<dbReference type="Gene3D" id="2.40.160.50">
    <property type="entry name" value="membrane protein fhac: a member of the omp85/tpsb transporter family"/>
    <property type="match status" value="1"/>
</dbReference>
<name>A0A9P1JZ19_9PROT</name>
<geneLocation type="plasmid" evidence="3 4">
    <name>AZOBR_p3</name>
</geneLocation>
<organism evidence="3 4">
    <name type="scientific">Azospirillum baldaniorum</name>
    <dbReference type="NCBI Taxonomy" id="1064539"/>
    <lineage>
        <taxon>Bacteria</taxon>
        <taxon>Pseudomonadati</taxon>
        <taxon>Pseudomonadota</taxon>
        <taxon>Alphaproteobacteria</taxon>
        <taxon>Rhodospirillales</taxon>
        <taxon>Azospirillaceae</taxon>
        <taxon>Azospirillum</taxon>
    </lineage>
</organism>
<proteinExistence type="predicted"/>
<dbReference type="GO" id="GO:0098046">
    <property type="term" value="C:type V protein secretion system complex"/>
    <property type="evidence" value="ECO:0007669"/>
    <property type="project" value="TreeGrafter"/>
</dbReference>
<evidence type="ECO:0000259" key="2">
    <source>
        <dbReference type="Pfam" id="PF03865"/>
    </source>
</evidence>
<dbReference type="InterPro" id="IPR005565">
    <property type="entry name" value="Hemolysn_activator_HlyB_C"/>
</dbReference>
<feature type="chain" id="PRO_5040465345" description="Haemolysin activator HlyB C-terminal domain-containing protein" evidence="1">
    <location>
        <begin position="45"/>
        <end position="580"/>
    </location>
</feature>
<keyword evidence="3" id="KW-0614">Plasmid</keyword>
<dbReference type="PROSITE" id="PS51318">
    <property type="entry name" value="TAT"/>
    <property type="match status" value="1"/>
</dbReference>
<protein>
    <recommendedName>
        <fullName evidence="2">Haemolysin activator HlyB C-terminal domain-containing protein</fullName>
    </recommendedName>
</protein>